<proteinExistence type="predicted"/>
<reference evidence="1" key="1">
    <citation type="submission" date="2022-11" db="EMBL/GenBank/DDBJ databases">
        <title>beta-Carotene-producing bacterium, Jeongeuplla avenae sp. nov., alleviates the salt stress of Arabidopsis seedlings.</title>
        <authorList>
            <person name="Jiang L."/>
            <person name="Lee J."/>
        </authorList>
    </citation>
    <scope>NUCLEOTIDE SEQUENCE</scope>
    <source>
        <strain evidence="1">DY_R2A_6</strain>
    </source>
</reference>
<dbReference type="Proteomes" id="UP001163223">
    <property type="component" value="Chromosome"/>
</dbReference>
<gene>
    <name evidence="1" type="ORF">OXU80_27290</name>
</gene>
<evidence type="ECO:0000313" key="1">
    <source>
        <dbReference type="EMBL" id="WAJ28470.1"/>
    </source>
</evidence>
<sequence>MSSAEARRAPFAPPRAARTVPAGLALSLLGVALLAAIAAFMTVGARGSWSFVLQLRGLKVLQMLLVAYAIGVSTVLFQTITNNRILTPSIMGFDALYVLIQTALVFGLGSAALSAIDARATFALELAAMTGFSLLLFRWLFAGGLRSLHLTLVVGIVFGTFFRSLSGFMQRLIDPNEFVVLQDRFFASFNTVNRDLLLAAAGLTLLVSVFGWRMRRRFDVLALGREAAVGLGLDHRRDVTAILVLVAVLVSVSTALVGPVTFFGLLVANLAYQIVPTHRHAAVLPAAAMLAGLCLVGGQLVLERVFAFDTALAVIVEFVGGVVFILLLLKGRGAR</sequence>
<keyword evidence="2" id="KW-1185">Reference proteome</keyword>
<name>A0ACD4NNK7_9HYPH</name>
<organism evidence="1 2">
    <name type="scientific">Antarcticirhabdus aurantiaca</name>
    <dbReference type="NCBI Taxonomy" id="2606717"/>
    <lineage>
        <taxon>Bacteria</taxon>
        <taxon>Pseudomonadati</taxon>
        <taxon>Pseudomonadota</taxon>
        <taxon>Alphaproteobacteria</taxon>
        <taxon>Hyphomicrobiales</taxon>
        <taxon>Aurantimonadaceae</taxon>
        <taxon>Antarcticirhabdus</taxon>
    </lineage>
</organism>
<evidence type="ECO:0000313" key="2">
    <source>
        <dbReference type="Proteomes" id="UP001163223"/>
    </source>
</evidence>
<accession>A0ACD4NNK7</accession>
<dbReference type="EMBL" id="CP113520">
    <property type="protein sequence ID" value="WAJ28470.1"/>
    <property type="molecule type" value="Genomic_DNA"/>
</dbReference>
<protein>
    <submittedName>
        <fullName evidence="1">Iron chelate uptake ABC transporter family permease subunit</fullName>
    </submittedName>
</protein>